<sequence length="283" mass="30562">MEKHTATHLLNWALRQTLGPGTKQQGSHLNPERLRFDVATQTPLTPEQLQAVENTVQEAVGQDKAVYMEEVALALTTQVPGLCSLDEVYPDPVRVVSVGVPVAHALDPASQAALQTSVELCCGTHLLRTGAVGDLVIIGERQLSKGTTRLLAVTGEQAQQARELGQSLTREVKAATERLSQGSRDGVEAHRLSKDIGRLIEAVDTSVMPQWQRRELLATLKMLQRRANTAIRKLEMGQAAKKTQELLERHSKGPLIVDTVSAESLSVSAAQAGLPQGLGRAQS</sequence>
<organism evidence="2 3">
    <name type="scientific">Saguinus oedipus</name>
    <name type="common">Cotton-top tamarin</name>
    <name type="synonym">Oedipomidas oedipus</name>
    <dbReference type="NCBI Taxonomy" id="9490"/>
    <lineage>
        <taxon>Eukaryota</taxon>
        <taxon>Metazoa</taxon>
        <taxon>Chordata</taxon>
        <taxon>Craniata</taxon>
        <taxon>Vertebrata</taxon>
        <taxon>Euteleostomi</taxon>
        <taxon>Mammalia</taxon>
        <taxon>Eutheria</taxon>
        <taxon>Euarchontoglires</taxon>
        <taxon>Primates</taxon>
        <taxon>Haplorrhini</taxon>
        <taxon>Platyrrhini</taxon>
        <taxon>Cebidae</taxon>
        <taxon>Callitrichinae</taxon>
        <taxon>Saguinus</taxon>
    </lineage>
</organism>
<proteinExistence type="predicted"/>
<dbReference type="InterPro" id="IPR018165">
    <property type="entry name" value="Ala-tRNA-synth_IIc_core"/>
</dbReference>
<dbReference type="SMART" id="SM00863">
    <property type="entry name" value="tRNA_SAD"/>
    <property type="match status" value="1"/>
</dbReference>
<dbReference type="EMBL" id="JASSZA010000004">
    <property type="protein sequence ID" value="KAK2113788.1"/>
    <property type="molecule type" value="Genomic_DNA"/>
</dbReference>
<comment type="caution">
    <text evidence="2">The sequence shown here is derived from an EMBL/GenBank/DDBJ whole genome shotgun (WGS) entry which is preliminary data.</text>
</comment>
<dbReference type="InterPro" id="IPR012947">
    <property type="entry name" value="tRNA_SAD"/>
</dbReference>
<dbReference type="Pfam" id="PF07973">
    <property type="entry name" value="tRNA_SAD"/>
    <property type="match status" value="1"/>
</dbReference>
<evidence type="ECO:0000313" key="3">
    <source>
        <dbReference type="Proteomes" id="UP001266305"/>
    </source>
</evidence>
<name>A0ABQ9VWL9_SAGOE</name>
<dbReference type="PANTHER" id="PTHR11777:SF8">
    <property type="entry name" value="ALANINE--TRNA LIGASE, MITOCHONDRIAL"/>
    <property type="match status" value="1"/>
</dbReference>
<gene>
    <name evidence="2" type="primary">AARS2_1</name>
    <name evidence="2" type="ORF">P7K49_008054</name>
</gene>
<keyword evidence="2" id="KW-0436">Ligase</keyword>
<feature type="domain" description="Alanyl-transfer RNA synthetases family profile" evidence="1">
    <location>
        <begin position="1"/>
        <end position="164"/>
    </location>
</feature>
<evidence type="ECO:0000259" key="1">
    <source>
        <dbReference type="PROSITE" id="PS50860"/>
    </source>
</evidence>
<accession>A0ABQ9VWL9</accession>
<reference evidence="2 3" key="1">
    <citation type="submission" date="2023-05" db="EMBL/GenBank/DDBJ databases">
        <title>B98-5 Cell Line De Novo Hybrid Assembly: An Optical Mapping Approach.</title>
        <authorList>
            <person name="Kananen K."/>
            <person name="Auerbach J.A."/>
            <person name="Kautto E."/>
            <person name="Blachly J.S."/>
        </authorList>
    </citation>
    <scope>NUCLEOTIDE SEQUENCE [LARGE SCALE GENOMIC DNA]</scope>
    <source>
        <strain evidence="2">B95-8</strain>
        <tissue evidence="2">Cell line</tissue>
    </source>
</reference>
<protein>
    <submittedName>
        <fullName evidence="2">Alanine--tRNA ligase, mitochondrial</fullName>
    </submittedName>
</protein>
<dbReference type="PROSITE" id="PS50860">
    <property type="entry name" value="AA_TRNA_LIGASE_II_ALA"/>
    <property type="match status" value="1"/>
</dbReference>
<dbReference type="SUPFAM" id="SSF55186">
    <property type="entry name" value="ThrRS/AlaRS common domain"/>
    <property type="match status" value="1"/>
</dbReference>
<dbReference type="PANTHER" id="PTHR11777">
    <property type="entry name" value="ALANYL-TRNA SYNTHETASE"/>
    <property type="match status" value="1"/>
</dbReference>
<dbReference type="Gene3D" id="3.30.980.10">
    <property type="entry name" value="Threonyl-trna Synthetase, Chain A, domain 2"/>
    <property type="match status" value="1"/>
</dbReference>
<dbReference type="GO" id="GO:0016874">
    <property type="term" value="F:ligase activity"/>
    <property type="evidence" value="ECO:0007669"/>
    <property type="project" value="UniProtKB-KW"/>
</dbReference>
<dbReference type="Proteomes" id="UP001266305">
    <property type="component" value="Unassembled WGS sequence"/>
</dbReference>
<dbReference type="InterPro" id="IPR018163">
    <property type="entry name" value="Thr/Ala-tRNA-synth_IIc_edit"/>
</dbReference>
<evidence type="ECO:0000313" key="2">
    <source>
        <dbReference type="EMBL" id="KAK2113788.1"/>
    </source>
</evidence>
<keyword evidence="3" id="KW-1185">Reference proteome</keyword>
<dbReference type="InterPro" id="IPR050058">
    <property type="entry name" value="Ala-tRNA_ligase"/>
</dbReference>